<protein>
    <submittedName>
        <fullName evidence="1">Uncharacterized protein</fullName>
    </submittedName>
</protein>
<gene>
    <name evidence="1" type="ORF">HOLleu_36826</name>
</gene>
<name>A0A9Q0YKP3_HOLLE</name>
<proteinExistence type="predicted"/>
<accession>A0A9Q0YKP3</accession>
<evidence type="ECO:0000313" key="2">
    <source>
        <dbReference type="Proteomes" id="UP001152320"/>
    </source>
</evidence>
<organism evidence="1 2">
    <name type="scientific">Holothuria leucospilota</name>
    <name type="common">Black long sea cucumber</name>
    <name type="synonym">Mertensiothuria leucospilota</name>
    <dbReference type="NCBI Taxonomy" id="206669"/>
    <lineage>
        <taxon>Eukaryota</taxon>
        <taxon>Metazoa</taxon>
        <taxon>Echinodermata</taxon>
        <taxon>Eleutherozoa</taxon>
        <taxon>Echinozoa</taxon>
        <taxon>Holothuroidea</taxon>
        <taxon>Aspidochirotacea</taxon>
        <taxon>Aspidochirotida</taxon>
        <taxon>Holothuriidae</taxon>
        <taxon>Holothuria</taxon>
    </lineage>
</organism>
<sequence length="50" mass="5682">MHLSSQRGILNQYKEMNLINIGSGLWHSLTIILPKNIVLNPVLYLSDGLY</sequence>
<dbReference type="Proteomes" id="UP001152320">
    <property type="component" value="Chromosome 19"/>
</dbReference>
<dbReference type="EMBL" id="JAIZAY010000019">
    <property type="protein sequence ID" value="KAJ8024174.1"/>
    <property type="molecule type" value="Genomic_DNA"/>
</dbReference>
<dbReference type="AlphaFoldDB" id="A0A9Q0YKP3"/>
<comment type="caution">
    <text evidence="1">The sequence shown here is derived from an EMBL/GenBank/DDBJ whole genome shotgun (WGS) entry which is preliminary data.</text>
</comment>
<evidence type="ECO:0000313" key="1">
    <source>
        <dbReference type="EMBL" id="KAJ8024174.1"/>
    </source>
</evidence>
<keyword evidence="2" id="KW-1185">Reference proteome</keyword>
<reference evidence="1" key="1">
    <citation type="submission" date="2021-10" db="EMBL/GenBank/DDBJ databases">
        <title>Tropical sea cucumber genome reveals ecological adaptation and Cuvierian tubules defense mechanism.</title>
        <authorList>
            <person name="Chen T."/>
        </authorList>
    </citation>
    <scope>NUCLEOTIDE SEQUENCE</scope>
    <source>
        <strain evidence="1">Nanhai2018</strain>
        <tissue evidence="1">Muscle</tissue>
    </source>
</reference>